<dbReference type="RefSeq" id="WP_143986997.1">
    <property type="nucleotide sequence ID" value="NZ_CP041692.1"/>
</dbReference>
<feature type="transmembrane region" description="Helical" evidence="1">
    <location>
        <begin position="252"/>
        <end position="272"/>
    </location>
</feature>
<keyword evidence="1" id="KW-0472">Membrane</keyword>
<proteinExistence type="predicted"/>
<dbReference type="OrthoDB" id="9788195at2"/>
<evidence type="ECO:0000313" key="2">
    <source>
        <dbReference type="EMBL" id="QDP97036.1"/>
    </source>
</evidence>
<keyword evidence="1" id="KW-1133">Transmembrane helix</keyword>
<keyword evidence="3" id="KW-1185">Reference proteome</keyword>
<dbReference type="KEGG" id="mik:FOE78_14875"/>
<evidence type="ECO:0000256" key="1">
    <source>
        <dbReference type="SAM" id="Phobius"/>
    </source>
</evidence>
<dbReference type="Proteomes" id="UP000319263">
    <property type="component" value="Chromosome"/>
</dbReference>
<keyword evidence="1" id="KW-0812">Transmembrane</keyword>
<gene>
    <name evidence="2" type="ORF">FOE78_14875</name>
</gene>
<dbReference type="InterPro" id="IPR010390">
    <property type="entry name" value="ABC-2_transporter-like"/>
</dbReference>
<feature type="transmembrane region" description="Helical" evidence="1">
    <location>
        <begin position="81"/>
        <end position="101"/>
    </location>
</feature>
<dbReference type="Pfam" id="PF06182">
    <property type="entry name" value="ABC2_membrane_6"/>
    <property type="match status" value="1"/>
</dbReference>
<feature type="transmembrane region" description="Helical" evidence="1">
    <location>
        <begin position="224"/>
        <end position="246"/>
    </location>
</feature>
<organism evidence="2 3">
    <name type="scientific">Microlunatus elymi</name>
    <dbReference type="NCBI Taxonomy" id="2596828"/>
    <lineage>
        <taxon>Bacteria</taxon>
        <taxon>Bacillati</taxon>
        <taxon>Actinomycetota</taxon>
        <taxon>Actinomycetes</taxon>
        <taxon>Propionibacteriales</taxon>
        <taxon>Propionibacteriaceae</taxon>
        <taxon>Microlunatus</taxon>
    </lineage>
</organism>
<protein>
    <submittedName>
        <fullName evidence="2">ABC transporter permease</fullName>
    </submittedName>
</protein>
<sequence length="284" mass="30222">MSSQPIRDPGGAPGVLTPGGGLRHSLQIVRTYLRLGVLNIVQYRGEFWVAVVNALITLAAQILGLAVIFGQTTQLAGWTPAGLITLIGVHFFLAGLIGLVIQPSMEQLMEGIRLGTFDFTLTKPADSQLLASVQVVSPARLVDTLLGLGVIAYGITRIGNPISAGQWLAFAIALACGVVIVYAFLMLLSTCAFWFVKLENILAVFSTVFGQAGRWPLTIFPSWLRLALTFIIPVGFAVTVPAQALAGGLQLIMVPAAIGVAAAFFIGARLFWRYALRHYTGASA</sequence>
<dbReference type="PANTHER" id="PTHR36833">
    <property type="entry name" value="SLR0610 PROTEIN-RELATED"/>
    <property type="match status" value="1"/>
</dbReference>
<dbReference type="PANTHER" id="PTHR36833:SF2">
    <property type="entry name" value="SLR0610 PROTEIN"/>
    <property type="match status" value="1"/>
</dbReference>
<accession>A0A516Q0S5</accession>
<feature type="transmembrane region" description="Helical" evidence="1">
    <location>
        <begin position="167"/>
        <end position="195"/>
    </location>
</feature>
<reference evidence="2 3" key="1">
    <citation type="submission" date="2019-07" db="EMBL/GenBank/DDBJ databases">
        <title>Microlunatus dokdonensis sp. nov. isolated from the rhizospheric soil of the wild plant Elymus tsukushiensis.</title>
        <authorList>
            <person name="Ghim S.-Y."/>
            <person name="Hwang Y.-J."/>
            <person name="Son J.-S."/>
            <person name="Shin J.-H."/>
        </authorList>
    </citation>
    <scope>NUCLEOTIDE SEQUENCE [LARGE SCALE GENOMIC DNA]</scope>
    <source>
        <strain evidence="2 3">KUDC0627</strain>
    </source>
</reference>
<name>A0A516Q0S5_9ACTN</name>
<dbReference type="AlphaFoldDB" id="A0A516Q0S5"/>
<evidence type="ECO:0000313" key="3">
    <source>
        <dbReference type="Proteomes" id="UP000319263"/>
    </source>
</evidence>
<dbReference type="EMBL" id="CP041692">
    <property type="protein sequence ID" value="QDP97036.1"/>
    <property type="molecule type" value="Genomic_DNA"/>
</dbReference>
<feature type="transmembrane region" description="Helical" evidence="1">
    <location>
        <begin position="47"/>
        <end position="69"/>
    </location>
</feature>